<feature type="chain" id="PRO_5044804746" description="Salivary secreted peptide" evidence="1">
    <location>
        <begin position="20"/>
        <end position="129"/>
    </location>
</feature>
<proteinExistence type="predicted"/>
<keyword evidence="1" id="KW-0732">Signal</keyword>
<comment type="caution">
    <text evidence="2">The sequence shown here is derived from an EMBL/GenBank/DDBJ whole genome shotgun (WGS) entry which is preliminary data.</text>
</comment>
<evidence type="ECO:0008006" key="4">
    <source>
        <dbReference type="Google" id="ProtNLM"/>
    </source>
</evidence>
<dbReference type="AlphaFoldDB" id="A0ABD2A0E5"/>
<dbReference type="Pfam" id="PF15868">
    <property type="entry name" value="MBF2"/>
    <property type="match status" value="1"/>
</dbReference>
<dbReference type="EMBL" id="JAUDFV010000157">
    <property type="protein sequence ID" value="KAL2714094.1"/>
    <property type="molecule type" value="Genomic_DNA"/>
</dbReference>
<dbReference type="Proteomes" id="UP001607302">
    <property type="component" value="Unassembled WGS sequence"/>
</dbReference>
<dbReference type="PANTHER" id="PTHR37685">
    <property type="entry name" value="GEO11136P1-RELATED"/>
    <property type="match status" value="1"/>
</dbReference>
<evidence type="ECO:0000313" key="2">
    <source>
        <dbReference type="EMBL" id="KAL2714094.1"/>
    </source>
</evidence>
<gene>
    <name evidence="2" type="ORF">V1478_016651</name>
</gene>
<protein>
    <recommendedName>
        <fullName evidence="4">Salivary secreted peptide</fullName>
    </recommendedName>
</protein>
<evidence type="ECO:0000256" key="1">
    <source>
        <dbReference type="SAM" id="SignalP"/>
    </source>
</evidence>
<reference evidence="2 3" key="1">
    <citation type="journal article" date="2024" name="Ann. Entomol. Soc. Am.">
        <title>Genomic analyses of the southern and eastern yellowjacket wasps (Hymenoptera: Vespidae) reveal evolutionary signatures of social life.</title>
        <authorList>
            <person name="Catto M.A."/>
            <person name="Caine P.B."/>
            <person name="Orr S.E."/>
            <person name="Hunt B.G."/>
            <person name="Goodisman M.A.D."/>
        </authorList>
    </citation>
    <scope>NUCLEOTIDE SEQUENCE [LARGE SCALE GENOMIC DNA]</scope>
    <source>
        <strain evidence="2">233</strain>
        <tissue evidence="2">Head and thorax</tissue>
    </source>
</reference>
<name>A0ABD2A0E5_VESSQ</name>
<keyword evidence="3" id="KW-1185">Reference proteome</keyword>
<sequence>MFVQKLMIIMAVIVAAATAVEYVPRAHLEEYAPKSHNLTIGYRIPGDRLVLRQNVSKKSSWMKVVTSENTFNISKYDRITMIGAYDQKTDGTGAYPSLVKGGPGYNNVTLRFKSQRNHGINFVVEVYGR</sequence>
<evidence type="ECO:0000313" key="3">
    <source>
        <dbReference type="Proteomes" id="UP001607302"/>
    </source>
</evidence>
<feature type="signal peptide" evidence="1">
    <location>
        <begin position="1"/>
        <end position="19"/>
    </location>
</feature>
<dbReference type="InterPro" id="IPR031734">
    <property type="entry name" value="MBF2"/>
</dbReference>
<dbReference type="PANTHER" id="PTHR37685:SF1">
    <property type="entry name" value="GEO11136P1-RELATED"/>
    <property type="match status" value="1"/>
</dbReference>
<accession>A0ABD2A0E5</accession>
<organism evidence="2 3">
    <name type="scientific">Vespula squamosa</name>
    <name type="common">Southern yellow jacket</name>
    <name type="synonym">Wasp</name>
    <dbReference type="NCBI Taxonomy" id="30214"/>
    <lineage>
        <taxon>Eukaryota</taxon>
        <taxon>Metazoa</taxon>
        <taxon>Ecdysozoa</taxon>
        <taxon>Arthropoda</taxon>
        <taxon>Hexapoda</taxon>
        <taxon>Insecta</taxon>
        <taxon>Pterygota</taxon>
        <taxon>Neoptera</taxon>
        <taxon>Endopterygota</taxon>
        <taxon>Hymenoptera</taxon>
        <taxon>Apocrita</taxon>
        <taxon>Aculeata</taxon>
        <taxon>Vespoidea</taxon>
        <taxon>Vespidae</taxon>
        <taxon>Vespinae</taxon>
        <taxon>Vespula</taxon>
    </lineage>
</organism>